<evidence type="ECO:0000313" key="7">
    <source>
        <dbReference type="EMBL" id="OGD70186.1"/>
    </source>
</evidence>
<dbReference type="GO" id="GO:0003723">
    <property type="term" value="F:RNA binding"/>
    <property type="evidence" value="ECO:0007669"/>
    <property type="project" value="UniProtKB-UniRule"/>
</dbReference>
<dbReference type="PROSITE" id="PS01131">
    <property type="entry name" value="RRNA_A_DIMETH"/>
    <property type="match status" value="1"/>
</dbReference>
<evidence type="ECO:0000256" key="4">
    <source>
        <dbReference type="ARBA" id="ARBA00022884"/>
    </source>
</evidence>
<dbReference type="InterPro" id="IPR020596">
    <property type="entry name" value="rRNA_Ade_Mease_Trfase_CS"/>
</dbReference>
<evidence type="ECO:0000256" key="1">
    <source>
        <dbReference type="ARBA" id="ARBA00022603"/>
    </source>
</evidence>
<organism evidence="7 8">
    <name type="scientific">Candidatus Collierbacteria bacterium RIFCSPHIGHO2_02_FULL_49_10</name>
    <dbReference type="NCBI Taxonomy" id="1817723"/>
    <lineage>
        <taxon>Bacteria</taxon>
        <taxon>Candidatus Collieribacteriota</taxon>
    </lineage>
</organism>
<dbReference type="InterPro" id="IPR020598">
    <property type="entry name" value="rRNA_Ade_methylase_Trfase_N"/>
</dbReference>
<evidence type="ECO:0000313" key="8">
    <source>
        <dbReference type="Proteomes" id="UP000177390"/>
    </source>
</evidence>
<feature type="binding site" evidence="5">
    <location>
        <position position="60"/>
    </location>
    <ligand>
        <name>S-adenosyl-L-methionine</name>
        <dbReference type="ChEBI" id="CHEBI:59789"/>
    </ligand>
</feature>
<sequence length="267" mass="30697">MAKTAPKLLSQNFLWNRELVRKLIRESSISPGDHVLEIGAGKGIITEQLLGVCQKVTAVEADRKLFSALRRTFSASLNLSLHTGDFLDRPLPESAPFKVFSNIPFSITGEVVKKLLFSQNPPVDSYLVVQKEAAEKFVPTDRQNSMLAVLFFPWFEISIVHKFKREDFQPRPRVDSCLIKATKRKTPLVKLPSQSLFRDYVVYYFTRDRSATSLSPNEWLSRFGAFVVNRDHRVSNKIGGSFDKWQAEERKLTKIHRTRVDKNWKIL</sequence>
<evidence type="ECO:0000259" key="6">
    <source>
        <dbReference type="SMART" id="SM00650"/>
    </source>
</evidence>
<dbReference type="InterPro" id="IPR029063">
    <property type="entry name" value="SAM-dependent_MTases_sf"/>
</dbReference>
<gene>
    <name evidence="7" type="ORF">A3D09_03430</name>
</gene>
<dbReference type="PANTHER" id="PTHR11727:SF7">
    <property type="entry name" value="DIMETHYLADENOSINE TRANSFERASE-RELATED"/>
    <property type="match status" value="1"/>
</dbReference>
<feature type="binding site" evidence="5">
    <location>
        <position position="12"/>
    </location>
    <ligand>
        <name>S-adenosyl-L-methionine</name>
        <dbReference type="ChEBI" id="CHEBI:59789"/>
    </ligand>
</feature>
<evidence type="ECO:0000256" key="2">
    <source>
        <dbReference type="ARBA" id="ARBA00022679"/>
    </source>
</evidence>
<dbReference type="GO" id="GO:0000179">
    <property type="term" value="F:rRNA (adenine-N6,N6-)-dimethyltransferase activity"/>
    <property type="evidence" value="ECO:0007669"/>
    <property type="project" value="UniProtKB-UniRule"/>
</dbReference>
<dbReference type="PANTHER" id="PTHR11727">
    <property type="entry name" value="DIMETHYLADENOSINE TRANSFERASE"/>
    <property type="match status" value="1"/>
</dbReference>
<dbReference type="SMART" id="SM00650">
    <property type="entry name" value="rADc"/>
    <property type="match status" value="1"/>
</dbReference>
<keyword evidence="3 5" id="KW-0949">S-adenosyl-L-methionine</keyword>
<dbReference type="CDD" id="cd02440">
    <property type="entry name" value="AdoMet_MTases"/>
    <property type="match status" value="1"/>
</dbReference>
<accession>A0A1F5ESG9</accession>
<dbReference type="PROSITE" id="PS51689">
    <property type="entry name" value="SAM_RNA_A_N6_MT"/>
    <property type="match status" value="1"/>
</dbReference>
<dbReference type="EMBL" id="MFAH01000061">
    <property type="protein sequence ID" value="OGD70186.1"/>
    <property type="molecule type" value="Genomic_DNA"/>
</dbReference>
<comment type="similarity">
    <text evidence="5">Belongs to the class I-like SAM-binding methyltransferase superfamily. rRNA adenine N(6)-methyltransferase family.</text>
</comment>
<comment type="caution">
    <text evidence="7">The sequence shown here is derived from an EMBL/GenBank/DDBJ whole genome shotgun (WGS) entry which is preliminary data.</text>
</comment>
<feature type="binding site" evidence="5">
    <location>
        <position position="102"/>
    </location>
    <ligand>
        <name>S-adenosyl-L-methionine</name>
        <dbReference type="ChEBI" id="CHEBI:59789"/>
    </ligand>
</feature>
<name>A0A1F5ESG9_9BACT</name>
<dbReference type="InterPro" id="IPR001737">
    <property type="entry name" value="KsgA/Erm"/>
</dbReference>
<dbReference type="AlphaFoldDB" id="A0A1F5ESG9"/>
<proteinExistence type="inferred from homology"/>
<dbReference type="Gene3D" id="1.10.8.100">
    <property type="entry name" value="Ribosomal RNA adenine dimethylase-like, domain 2"/>
    <property type="match status" value="1"/>
</dbReference>
<dbReference type="Gene3D" id="3.40.50.150">
    <property type="entry name" value="Vaccinia Virus protein VP39"/>
    <property type="match status" value="1"/>
</dbReference>
<keyword evidence="4 5" id="KW-0694">RNA-binding</keyword>
<keyword evidence="1 5" id="KW-0489">Methyltransferase</keyword>
<keyword evidence="2 5" id="KW-0808">Transferase</keyword>
<dbReference type="Pfam" id="PF00398">
    <property type="entry name" value="RrnaAD"/>
    <property type="match status" value="1"/>
</dbReference>
<evidence type="ECO:0000256" key="3">
    <source>
        <dbReference type="ARBA" id="ARBA00022691"/>
    </source>
</evidence>
<protein>
    <recommendedName>
        <fullName evidence="6">Ribosomal RNA adenine methylase transferase N-terminal domain-containing protein</fullName>
    </recommendedName>
</protein>
<feature type="binding site" evidence="5">
    <location>
        <position position="14"/>
    </location>
    <ligand>
        <name>S-adenosyl-L-methionine</name>
        <dbReference type="ChEBI" id="CHEBI:59789"/>
    </ligand>
</feature>
<feature type="binding site" evidence="5">
    <location>
        <position position="39"/>
    </location>
    <ligand>
        <name>S-adenosyl-L-methionine</name>
        <dbReference type="ChEBI" id="CHEBI:59789"/>
    </ligand>
</feature>
<dbReference type="InterPro" id="IPR023165">
    <property type="entry name" value="rRNA_Ade_diMease-like_C"/>
</dbReference>
<dbReference type="SUPFAM" id="SSF53335">
    <property type="entry name" value="S-adenosyl-L-methionine-dependent methyltransferases"/>
    <property type="match status" value="1"/>
</dbReference>
<feature type="binding site" evidence="5">
    <location>
        <position position="85"/>
    </location>
    <ligand>
        <name>S-adenosyl-L-methionine</name>
        <dbReference type="ChEBI" id="CHEBI:59789"/>
    </ligand>
</feature>
<evidence type="ECO:0000256" key="5">
    <source>
        <dbReference type="PROSITE-ProRule" id="PRU01026"/>
    </source>
</evidence>
<reference evidence="7 8" key="1">
    <citation type="journal article" date="2016" name="Nat. Commun.">
        <title>Thousands of microbial genomes shed light on interconnected biogeochemical processes in an aquifer system.</title>
        <authorList>
            <person name="Anantharaman K."/>
            <person name="Brown C.T."/>
            <person name="Hug L.A."/>
            <person name="Sharon I."/>
            <person name="Castelle C.J."/>
            <person name="Probst A.J."/>
            <person name="Thomas B.C."/>
            <person name="Singh A."/>
            <person name="Wilkins M.J."/>
            <person name="Karaoz U."/>
            <person name="Brodie E.L."/>
            <person name="Williams K.H."/>
            <person name="Hubbard S.S."/>
            <person name="Banfield J.F."/>
        </authorList>
    </citation>
    <scope>NUCLEOTIDE SEQUENCE [LARGE SCALE GENOMIC DNA]</scope>
</reference>
<dbReference type="Proteomes" id="UP000177390">
    <property type="component" value="Unassembled WGS sequence"/>
</dbReference>
<feature type="domain" description="Ribosomal RNA adenine methylase transferase N-terminal" evidence="6">
    <location>
        <begin position="19"/>
        <end position="185"/>
    </location>
</feature>